<name>A0ABV8K4X4_9BACL</name>
<evidence type="ECO:0000313" key="1">
    <source>
        <dbReference type="EMBL" id="MFC4101063.1"/>
    </source>
</evidence>
<gene>
    <name evidence="1" type="ORF">ACFOZ8_15590</name>
</gene>
<organism evidence="1 2">
    <name type="scientific">Paenibacillus xanthanilyticus</name>
    <dbReference type="NCBI Taxonomy" id="1783531"/>
    <lineage>
        <taxon>Bacteria</taxon>
        <taxon>Bacillati</taxon>
        <taxon>Bacillota</taxon>
        <taxon>Bacilli</taxon>
        <taxon>Bacillales</taxon>
        <taxon>Paenibacillaceae</taxon>
        <taxon>Paenibacillus</taxon>
    </lineage>
</organism>
<comment type="caution">
    <text evidence="1">The sequence shown here is derived from an EMBL/GenBank/DDBJ whole genome shotgun (WGS) entry which is preliminary data.</text>
</comment>
<dbReference type="Pfam" id="PF10850">
    <property type="entry name" value="DUF2653"/>
    <property type="match status" value="1"/>
</dbReference>
<accession>A0ABV8K4X4</accession>
<sequence length="93" mass="10755">MRISMDEIINAVCLNTADRKGVSPSDVEVQLAWDENLGFTAEVWVQGRSQYLVEANLLEAIEQYMFSTYNRRVFRSQITLDVEDEIWADIAEH</sequence>
<evidence type="ECO:0000313" key="2">
    <source>
        <dbReference type="Proteomes" id="UP001595715"/>
    </source>
</evidence>
<proteinExistence type="predicted"/>
<dbReference type="RefSeq" id="WP_377719696.1">
    <property type="nucleotide sequence ID" value="NZ_JBHSAM010000028.1"/>
</dbReference>
<reference evidence="2" key="1">
    <citation type="journal article" date="2019" name="Int. J. Syst. Evol. Microbiol.">
        <title>The Global Catalogue of Microorganisms (GCM) 10K type strain sequencing project: providing services to taxonomists for standard genome sequencing and annotation.</title>
        <authorList>
            <consortium name="The Broad Institute Genomics Platform"/>
            <consortium name="The Broad Institute Genome Sequencing Center for Infectious Disease"/>
            <person name="Wu L."/>
            <person name="Ma J."/>
        </authorList>
    </citation>
    <scope>NUCLEOTIDE SEQUENCE [LARGE SCALE GENOMIC DNA]</scope>
    <source>
        <strain evidence="2">IBRC-M 10987</strain>
    </source>
</reference>
<keyword evidence="2" id="KW-1185">Reference proteome</keyword>
<dbReference type="EMBL" id="JBHSAM010000028">
    <property type="protein sequence ID" value="MFC4101063.1"/>
    <property type="molecule type" value="Genomic_DNA"/>
</dbReference>
<dbReference type="Proteomes" id="UP001595715">
    <property type="component" value="Unassembled WGS sequence"/>
</dbReference>
<protein>
    <submittedName>
        <fullName evidence="1">YxcD family protein</fullName>
    </submittedName>
</protein>
<dbReference type="InterPro" id="IPR020516">
    <property type="entry name" value="Uncharacterised_YxcD"/>
</dbReference>